<feature type="compositionally biased region" description="Polar residues" evidence="1">
    <location>
        <begin position="29"/>
        <end position="47"/>
    </location>
</feature>
<evidence type="ECO:0000313" key="4">
    <source>
        <dbReference type="Proteomes" id="UP001373714"/>
    </source>
</evidence>
<dbReference type="EMBL" id="JAVHNS010000004">
    <property type="protein sequence ID" value="KAK6358782.1"/>
    <property type="molecule type" value="Genomic_DNA"/>
</dbReference>
<feature type="chain" id="PRO_5043429538" evidence="2">
    <location>
        <begin position="19"/>
        <end position="145"/>
    </location>
</feature>
<evidence type="ECO:0000256" key="1">
    <source>
        <dbReference type="SAM" id="MobiDB-lite"/>
    </source>
</evidence>
<accession>A0AAV9V9X0</accession>
<dbReference type="AlphaFoldDB" id="A0AAV9V9X0"/>
<sequence>MRFHAPLLLLGLATTALALPKGQREDANNPGSSSISKPTGTEPTHSVFTDGPSFTLPSVPPRPPSATSPPPVPTGGVPPENRNDRPPQSDGTGAPPSGTASPPPKPTGTDAPPSKPTGTAAPASSGASVGSSNQVKGKVGIVKPN</sequence>
<proteinExistence type="predicted"/>
<feature type="region of interest" description="Disordered" evidence="1">
    <location>
        <begin position="19"/>
        <end position="145"/>
    </location>
</feature>
<feature type="signal peptide" evidence="2">
    <location>
        <begin position="1"/>
        <end position="18"/>
    </location>
</feature>
<organism evidence="3 4">
    <name type="scientific">Orbilia blumenaviensis</name>
    <dbReference type="NCBI Taxonomy" id="1796055"/>
    <lineage>
        <taxon>Eukaryota</taxon>
        <taxon>Fungi</taxon>
        <taxon>Dikarya</taxon>
        <taxon>Ascomycota</taxon>
        <taxon>Pezizomycotina</taxon>
        <taxon>Orbiliomycetes</taxon>
        <taxon>Orbiliales</taxon>
        <taxon>Orbiliaceae</taxon>
        <taxon>Orbilia</taxon>
    </lineage>
</organism>
<name>A0AAV9V9X0_9PEZI</name>
<keyword evidence="4" id="KW-1185">Reference proteome</keyword>
<evidence type="ECO:0000256" key="2">
    <source>
        <dbReference type="SAM" id="SignalP"/>
    </source>
</evidence>
<gene>
    <name evidence="3" type="ORF">TWF730_008101</name>
</gene>
<feature type="compositionally biased region" description="Pro residues" evidence="1">
    <location>
        <begin position="58"/>
        <end position="73"/>
    </location>
</feature>
<feature type="compositionally biased region" description="Low complexity" evidence="1">
    <location>
        <begin position="91"/>
        <end position="100"/>
    </location>
</feature>
<evidence type="ECO:0000313" key="3">
    <source>
        <dbReference type="EMBL" id="KAK6358782.1"/>
    </source>
</evidence>
<comment type="caution">
    <text evidence="3">The sequence shown here is derived from an EMBL/GenBank/DDBJ whole genome shotgun (WGS) entry which is preliminary data.</text>
</comment>
<keyword evidence="2" id="KW-0732">Signal</keyword>
<feature type="compositionally biased region" description="Low complexity" evidence="1">
    <location>
        <begin position="107"/>
        <end position="132"/>
    </location>
</feature>
<dbReference type="Proteomes" id="UP001373714">
    <property type="component" value="Unassembled WGS sequence"/>
</dbReference>
<reference evidence="3 4" key="1">
    <citation type="submission" date="2019-10" db="EMBL/GenBank/DDBJ databases">
        <authorList>
            <person name="Palmer J.M."/>
        </authorList>
    </citation>
    <scope>NUCLEOTIDE SEQUENCE [LARGE SCALE GENOMIC DNA]</scope>
    <source>
        <strain evidence="3 4">TWF730</strain>
    </source>
</reference>
<protein>
    <submittedName>
        <fullName evidence="3">Uncharacterized protein</fullName>
    </submittedName>
</protein>